<evidence type="ECO:0000313" key="2">
    <source>
        <dbReference type="Proteomes" id="UP000037035"/>
    </source>
</evidence>
<keyword evidence="2" id="KW-1185">Reference proteome</keyword>
<dbReference type="STRING" id="27349.A0A0L6UU75"/>
<dbReference type="EMBL" id="LAVV01009027">
    <property type="protein sequence ID" value="KNZ51395.1"/>
    <property type="molecule type" value="Genomic_DNA"/>
</dbReference>
<accession>A0A0L6UU75</accession>
<dbReference type="Proteomes" id="UP000037035">
    <property type="component" value="Unassembled WGS sequence"/>
</dbReference>
<dbReference type="VEuPathDB" id="FungiDB:VP01_3973g9"/>
<organism evidence="1 2">
    <name type="scientific">Puccinia sorghi</name>
    <dbReference type="NCBI Taxonomy" id="27349"/>
    <lineage>
        <taxon>Eukaryota</taxon>
        <taxon>Fungi</taxon>
        <taxon>Dikarya</taxon>
        <taxon>Basidiomycota</taxon>
        <taxon>Pucciniomycotina</taxon>
        <taxon>Pucciniomycetes</taxon>
        <taxon>Pucciniales</taxon>
        <taxon>Pucciniaceae</taxon>
        <taxon>Puccinia</taxon>
    </lineage>
</organism>
<sequence>MFACKEYAFKRDETGKNDEKVVKLEEKKFNHSVAMEENNRDHGIKLEEKKLDWENEEKEKGRSFEIAKLEKLALQVHIGKKYYLINKCVLSGKSTEEI</sequence>
<evidence type="ECO:0000313" key="1">
    <source>
        <dbReference type="EMBL" id="KNZ51395.1"/>
    </source>
</evidence>
<protein>
    <submittedName>
        <fullName evidence="1">Uncharacterized protein</fullName>
    </submittedName>
</protein>
<gene>
    <name evidence="1" type="ORF">VP01_3973g9</name>
</gene>
<reference evidence="1 2" key="1">
    <citation type="submission" date="2015-08" db="EMBL/GenBank/DDBJ databases">
        <title>Next Generation Sequencing and Analysis of the Genome of Puccinia sorghi L Schw, the Causal Agent of Maize Common Rust.</title>
        <authorList>
            <person name="Rochi L."/>
            <person name="Burguener G."/>
            <person name="Darino M."/>
            <person name="Turjanski A."/>
            <person name="Kreff E."/>
            <person name="Dieguez M.J."/>
            <person name="Sacco F."/>
        </authorList>
    </citation>
    <scope>NUCLEOTIDE SEQUENCE [LARGE SCALE GENOMIC DNA]</scope>
    <source>
        <strain evidence="1 2">RO10H11247</strain>
    </source>
</reference>
<name>A0A0L6UU75_9BASI</name>
<comment type="caution">
    <text evidence="1">The sequence shown here is derived from an EMBL/GenBank/DDBJ whole genome shotgun (WGS) entry which is preliminary data.</text>
</comment>
<proteinExistence type="predicted"/>
<dbReference type="OrthoDB" id="10563231at2759"/>
<dbReference type="AlphaFoldDB" id="A0A0L6UU75"/>